<evidence type="ECO:0000259" key="6">
    <source>
        <dbReference type="Pfam" id="PF07655"/>
    </source>
</evidence>
<proteinExistence type="predicted"/>
<evidence type="ECO:0000313" key="8">
    <source>
        <dbReference type="Proteomes" id="UP000659084"/>
    </source>
</evidence>
<reference evidence="7" key="1">
    <citation type="submission" date="2020-08" db="EMBL/GenBank/DDBJ databases">
        <title>Food and environmental bacterial isolates.</title>
        <authorList>
            <person name="Richter L."/>
            <person name="Du Plessis E.M."/>
            <person name="Duvenage S."/>
            <person name="Allam M."/>
            <person name="Korsten L."/>
        </authorList>
    </citation>
    <scope>NUCLEOTIDE SEQUENCE</scope>
    <source>
        <strain evidence="7">UPMP2127</strain>
    </source>
</reference>
<dbReference type="InterPro" id="IPR050810">
    <property type="entry name" value="Bact_Secretion_Sys_Channel"/>
</dbReference>
<dbReference type="PROSITE" id="PS51257">
    <property type="entry name" value="PROKAR_LIPOPROTEIN"/>
    <property type="match status" value="1"/>
</dbReference>
<accession>A0AAW3WY48</accession>
<evidence type="ECO:0000256" key="1">
    <source>
        <dbReference type="ARBA" id="ARBA00004370"/>
    </source>
</evidence>
<feature type="compositionally biased region" description="Low complexity" evidence="4">
    <location>
        <begin position="218"/>
        <end position="231"/>
    </location>
</feature>
<sequence length="543" mass="57503">MKKHLPLTGLAATLCLLLSGCAPLERIDKIDNTVSQDEKQADKHLNALKKGSVVRDLTSQWINPYPLNTQPGGNSLLPPCAVAINRPGSITLAEVSAFISKRCRLPVVVTPDAQAILAPTGGKTEQLSGPVPAPDPNGMVPLAALGGSPARAAPAVTGGTSLRGVFWQGELGGLLDNVTTRLGLSWRYEQGRIAIFYLDTRTFPVMFMDSKASFGSKTVSGTTSSMGATGDSSGGGLSGDSNTSQATEMEIKSSLYEDVTNTIKSMLTPGTGRMNLSAGVLTVTDTPRVLEQIGRYLDDRNKELNRQVVLNVQVYSVEKRTQDQYGIDWNAVFNSGSVGLSLTNAFTGVSSDALNGGISILDGKGAGTKAFIKALSEQANVSVMTEASSMTTNLSAVPIQVALQQDYASNVTTENTANVGSSSSITKSTITTGFNMTVLPFLMPQSPKMQLQFAINMSDDPTMRTFTSDNTSVELMKTRLKTFTQRVIMQSGQTLVLSGYQSLNNTANRQGVGSFRFFGLGGGANGENNKTMLVILITPVILG</sequence>
<dbReference type="PANTHER" id="PTHR30332">
    <property type="entry name" value="PROBABLE GENERAL SECRETION PATHWAY PROTEIN D"/>
    <property type="match status" value="1"/>
</dbReference>
<evidence type="ECO:0000256" key="2">
    <source>
        <dbReference type="ARBA" id="ARBA00022729"/>
    </source>
</evidence>
<name>A0AAW3WY48_SERFO</name>
<feature type="domain" description="Type II/III secretion system secretin-like" evidence="5">
    <location>
        <begin position="374"/>
        <end position="542"/>
    </location>
</feature>
<dbReference type="Proteomes" id="UP000659084">
    <property type="component" value="Unassembled WGS sequence"/>
</dbReference>
<evidence type="ECO:0000256" key="3">
    <source>
        <dbReference type="ARBA" id="ARBA00023136"/>
    </source>
</evidence>
<dbReference type="GO" id="GO:0009306">
    <property type="term" value="P:protein secretion"/>
    <property type="evidence" value="ECO:0007669"/>
    <property type="project" value="InterPro"/>
</dbReference>
<dbReference type="InterPro" id="IPR013359">
    <property type="entry name" value="Pilus_4B_PilN"/>
</dbReference>
<dbReference type="NCBIfam" id="TIGR02520">
    <property type="entry name" value="pilus_B_mal_scr"/>
    <property type="match status" value="1"/>
</dbReference>
<dbReference type="GO" id="GO:0019867">
    <property type="term" value="C:outer membrane"/>
    <property type="evidence" value="ECO:0007669"/>
    <property type="project" value="InterPro"/>
</dbReference>
<keyword evidence="3" id="KW-0472">Membrane</keyword>
<feature type="region of interest" description="Disordered" evidence="4">
    <location>
        <begin position="214"/>
        <end position="244"/>
    </location>
</feature>
<protein>
    <submittedName>
        <fullName evidence="7">PilN family type IVB pilus formation outer membrane protein</fullName>
    </submittedName>
</protein>
<dbReference type="EMBL" id="JACNYO010000040">
    <property type="protein sequence ID" value="MBC3215325.1"/>
    <property type="molecule type" value="Genomic_DNA"/>
</dbReference>
<dbReference type="AlphaFoldDB" id="A0AAW3WY48"/>
<dbReference type="PANTHER" id="PTHR30332:SF24">
    <property type="entry name" value="SECRETIN GSPD-RELATED"/>
    <property type="match status" value="1"/>
</dbReference>
<dbReference type="GO" id="GO:0009297">
    <property type="term" value="P:pilus assembly"/>
    <property type="evidence" value="ECO:0007669"/>
    <property type="project" value="InterPro"/>
</dbReference>
<gene>
    <name evidence="7" type="ORF">H8J20_24645</name>
</gene>
<evidence type="ECO:0000259" key="5">
    <source>
        <dbReference type="Pfam" id="PF00263"/>
    </source>
</evidence>
<dbReference type="InterPro" id="IPR004846">
    <property type="entry name" value="T2SS/T3SS_dom"/>
</dbReference>
<feature type="domain" description="Secretin N-terminal" evidence="6">
    <location>
        <begin position="200"/>
        <end position="278"/>
    </location>
</feature>
<comment type="caution">
    <text evidence="7">The sequence shown here is derived from an EMBL/GenBank/DDBJ whole genome shotgun (WGS) entry which is preliminary data.</text>
</comment>
<evidence type="ECO:0000256" key="4">
    <source>
        <dbReference type="SAM" id="MobiDB-lite"/>
    </source>
</evidence>
<dbReference type="Pfam" id="PF07655">
    <property type="entry name" value="Secretin_N_2"/>
    <property type="match status" value="1"/>
</dbReference>
<dbReference type="RefSeq" id="WP_065685466.1">
    <property type="nucleotide sequence ID" value="NZ_JACBIV010000052.1"/>
</dbReference>
<organism evidence="7 8">
    <name type="scientific">Serratia fonticola</name>
    <dbReference type="NCBI Taxonomy" id="47917"/>
    <lineage>
        <taxon>Bacteria</taxon>
        <taxon>Pseudomonadati</taxon>
        <taxon>Pseudomonadota</taxon>
        <taxon>Gammaproteobacteria</taxon>
        <taxon>Enterobacterales</taxon>
        <taxon>Yersiniaceae</taxon>
        <taxon>Serratia</taxon>
    </lineage>
</organism>
<evidence type="ECO:0000313" key="7">
    <source>
        <dbReference type="EMBL" id="MBC3215325.1"/>
    </source>
</evidence>
<dbReference type="InterPro" id="IPR011514">
    <property type="entry name" value="Secretin_N_2"/>
</dbReference>
<dbReference type="Pfam" id="PF00263">
    <property type="entry name" value="Secretin"/>
    <property type="match status" value="1"/>
</dbReference>
<comment type="subcellular location">
    <subcellularLocation>
        <location evidence="1">Membrane</location>
    </subcellularLocation>
</comment>
<keyword evidence="2" id="KW-0732">Signal</keyword>